<evidence type="ECO:0000313" key="2">
    <source>
        <dbReference type="Proteomes" id="UP001153069"/>
    </source>
</evidence>
<dbReference type="InterPro" id="IPR054220">
    <property type="entry name" value="DUF6940"/>
</dbReference>
<organism evidence="1 2">
    <name type="scientific">Seminavis robusta</name>
    <dbReference type="NCBI Taxonomy" id="568900"/>
    <lineage>
        <taxon>Eukaryota</taxon>
        <taxon>Sar</taxon>
        <taxon>Stramenopiles</taxon>
        <taxon>Ochrophyta</taxon>
        <taxon>Bacillariophyta</taxon>
        <taxon>Bacillariophyceae</taxon>
        <taxon>Bacillariophycidae</taxon>
        <taxon>Naviculales</taxon>
        <taxon>Naviculaceae</taxon>
        <taxon>Seminavis</taxon>
    </lineage>
</organism>
<accession>A0A9N8EB01</accession>
<reference evidence="1" key="1">
    <citation type="submission" date="2020-06" db="EMBL/GenBank/DDBJ databases">
        <authorList>
            <consortium name="Plant Systems Biology data submission"/>
        </authorList>
    </citation>
    <scope>NUCLEOTIDE SEQUENCE</scope>
    <source>
        <strain evidence="1">D6</strain>
    </source>
</reference>
<evidence type="ECO:0000313" key="1">
    <source>
        <dbReference type="EMBL" id="CAB9517802.1"/>
    </source>
</evidence>
<protein>
    <submittedName>
        <fullName evidence="1">Uncharacterized protein</fullName>
    </submittedName>
</protein>
<gene>
    <name evidence="1" type="ORF">SEMRO_881_G215260.1</name>
</gene>
<proteinExistence type="predicted"/>
<dbReference type="AlphaFoldDB" id="A0A9N8EB01"/>
<dbReference type="OrthoDB" id="411235at2759"/>
<dbReference type="Proteomes" id="UP001153069">
    <property type="component" value="Unassembled WGS sequence"/>
</dbReference>
<sequence length="239" mass="26725">MLSLLGIATHTAAAASNIRYDLQEQGETGHGTRFQRFVAINAESGQSLTMLDWTKALQDGDVASLNAVLANAPFRAVYFELPPVTHQSVAEQPFEFVLLEAASLTKRKPRFRSFQDPCERAQISDPYGCVFPNLSGDAVLIVPKPQENGSGKHYTHLANFVRQAPPAQVDALWKLVATAYQSQWEQSANTVWLSTAGNGVPWLHFRLDRAPKYYRYNPYKTPMVCHVNDHKHDGQQEDL</sequence>
<name>A0A9N8EB01_9STRA</name>
<dbReference type="Pfam" id="PF22086">
    <property type="entry name" value="DUF6940"/>
    <property type="match status" value="1"/>
</dbReference>
<keyword evidence="2" id="KW-1185">Reference proteome</keyword>
<comment type="caution">
    <text evidence="1">The sequence shown here is derived from an EMBL/GenBank/DDBJ whole genome shotgun (WGS) entry which is preliminary data.</text>
</comment>
<dbReference type="EMBL" id="CAICTM010000880">
    <property type="protein sequence ID" value="CAB9517802.1"/>
    <property type="molecule type" value="Genomic_DNA"/>
</dbReference>